<protein>
    <submittedName>
        <fullName evidence="10">Nucleoside ABC transporter ATP-binding protein</fullName>
    </submittedName>
</protein>
<keyword evidence="3" id="KW-1003">Cell membrane</keyword>
<evidence type="ECO:0000256" key="2">
    <source>
        <dbReference type="ARBA" id="ARBA00022448"/>
    </source>
</evidence>
<dbReference type="AlphaFoldDB" id="A0A1T4WKB0"/>
<evidence type="ECO:0000256" key="7">
    <source>
        <dbReference type="ARBA" id="ARBA00022967"/>
    </source>
</evidence>
<dbReference type="GO" id="GO:0005886">
    <property type="term" value="C:plasma membrane"/>
    <property type="evidence" value="ECO:0007669"/>
    <property type="project" value="UniProtKB-SubCell"/>
</dbReference>
<keyword evidence="11" id="KW-1185">Reference proteome</keyword>
<dbReference type="PROSITE" id="PS50893">
    <property type="entry name" value="ABC_TRANSPORTER_2"/>
    <property type="match status" value="2"/>
</dbReference>
<evidence type="ECO:0000256" key="8">
    <source>
        <dbReference type="ARBA" id="ARBA00023136"/>
    </source>
</evidence>
<gene>
    <name evidence="10" type="ORF">SAMN05443428_10211</name>
</gene>
<evidence type="ECO:0000256" key="1">
    <source>
        <dbReference type="ARBA" id="ARBA00004202"/>
    </source>
</evidence>
<keyword evidence="6 10" id="KW-0067">ATP-binding</keyword>
<accession>A0A1T4WKB0</accession>
<proteinExistence type="predicted"/>
<dbReference type="STRING" id="1147123.SAMN05443428_10211"/>
<keyword evidence="7" id="KW-1278">Translocase</keyword>
<name>A0A1T4WKB0_9CLOT</name>
<dbReference type="InterPro" id="IPR017871">
    <property type="entry name" value="ABC_transporter-like_CS"/>
</dbReference>
<keyword evidence="2" id="KW-0813">Transport</keyword>
<organism evidence="10 11">
    <name type="scientific">Caloramator quimbayensis</name>
    <dbReference type="NCBI Taxonomy" id="1147123"/>
    <lineage>
        <taxon>Bacteria</taxon>
        <taxon>Bacillati</taxon>
        <taxon>Bacillota</taxon>
        <taxon>Clostridia</taxon>
        <taxon>Eubacteriales</taxon>
        <taxon>Clostridiaceae</taxon>
        <taxon>Caloramator</taxon>
    </lineage>
</organism>
<dbReference type="EMBL" id="FUYH01000002">
    <property type="protein sequence ID" value="SKA77345.1"/>
    <property type="molecule type" value="Genomic_DNA"/>
</dbReference>
<dbReference type="InterPro" id="IPR003439">
    <property type="entry name" value="ABC_transporter-like_ATP-bd"/>
</dbReference>
<evidence type="ECO:0000259" key="9">
    <source>
        <dbReference type="PROSITE" id="PS50893"/>
    </source>
</evidence>
<dbReference type="PANTHER" id="PTHR43790">
    <property type="entry name" value="CARBOHYDRATE TRANSPORT ATP-BINDING PROTEIN MG119-RELATED"/>
    <property type="match status" value="1"/>
</dbReference>
<evidence type="ECO:0000256" key="4">
    <source>
        <dbReference type="ARBA" id="ARBA00022737"/>
    </source>
</evidence>
<dbReference type="InterPro" id="IPR050107">
    <property type="entry name" value="ABC_carbohydrate_import_ATPase"/>
</dbReference>
<evidence type="ECO:0000256" key="3">
    <source>
        <dbReference type="ARBA" id="ARBA00022475"/>
    </source>
</evidence>
<dbReference type="Proteomes" id="UP000190105">
    <property type="component" value="Unassembled WGS sequence"/>
</dbReference>
<comment type="subcellular location">
    <subcellularLocation>
        <location evidence="1">Cell membrane</location>
        <topology evidence="1">Peripheral membrane protein</topology>
    </subcellularLocation>
</comment>
<dbReference type="SUPFAM" id="SSF52540">
    <property type="entry name" value="P-loop containing nucleoside triphosphate hydrolases"/>
    <property type="match status" value="2"/>
</dbReference>
<dbReference type="Pfam" id="PF00005">
    <property type="entry name" value="ABC_tran"/>
    <property type="match status" value="2"/>
</dbReference>
<evidence type="ECO:0000256" key="5">
    <source>
        <dbReference type="ARBA" id="ARBA00022741"/>
    </source>
</evidence>
<dbReference type="OrthoDB" id="9771863at2"/>
<dbReference type="InterPro" id="IPR003593">
    <property type="entry name" value="AAA+_ATPase"/>
</dbReference>
<dbReference type="GO" id="GO:0005524">
    <property type="term" value="F:ATP binding"/>
    <property type="evidence" value="ECO:0007669"/>
    <property type="project" value="UniProtKB-KW"/>
</dbReference>
<dbReference type="FunFam" id="3.40.50.300:FF:000127">
    <property type="entry name" value="Ribose import ATP-binding protein RbsA"/>
    <property type="match status" value="1"/>
</dbReference>
<dbReference type="SMART" id="SM00382">
    <property type="entry name" value="AAA"/>
    <property type="match status" value="1"/>
</dbReference>
<evidence type="ECO:0000313" key="10">
    <source>
        <dbReference type="EMBL" id="SKA77345.1"/>
    </source>
</evidence>
<dbReference type="PROSITE" id="PS00211">
    <property type="entry name" value="ABC_TRANSPORTER_1"/>
    <property type="match status" value="1"/>
</dbReference>
<evidence type="ECO:0000256" key="6">
    <source>
        <dbReference type="ARBA" id="ARBA00022840"/>
    </source>
</evidence>
<keyword evidence="8" id="KW-0472">Membrane</keyword>
<feature type="domain" description="ABC transporter" evidence="9">
    <location>
        <begin position="5"/>
        <end position="234"/>
    </location>
</feature>
<dbReference type="PANTHER" id="PTHR43790:SF4">
    <property type="entry name" value="GUANOSINE IMPORT ATP-BINDING PROTEIN NUPO"/>
    <property type="match status" value="1"/>
</dbReference>
<dbReference type="InterPro" id="IPR027417">
    <property type="entry name" value="P-loop_NTPase"/>
</dbReference>
<dbReference type="RefSeq" id="WP_078695319.1">
    <property type="nucleotide sequence ID" value="NZ_FUYH01000002.1"/>
</dbReference>
<keyword evidence="5" id="KW-0547">Nucleotide-binding</keyword>
<evidence type="ECO:0000313" key="11">
    <source>
        <dbReference type="Proteomes" id="UP000190105"/>
    </source>
</evidence>
<dbReference type="GO" id="GO:0016887">
    <property type="term" value="F:ATP hydrolysis activity"/>
    <property type="evidence" value="ECO:0007669"/>
    <property type="project" value="InterPro"/>
</dbReference>
<dbReference type="Gene3D" id="3.40.50.300">
    <property type="entry name" value="P-loop containing nucleotide triphosphate hydrolases"/>
    <property type="match status" value="2"/>
</dbReference>
<keyword evidence="4" id="KW-0677">Repeat</keyword>
<feature type="domain" description="ABC transporter" evidence="9">
    <location>
        <begin position="278"/>
        <end position="520"/>
    </location>
</feature>
<sequence length="528" mass="59821">MKPLVSLKNIDKSFGKVKALCDVSLDIYEGEIHTILGENGAGKSTLINILSGIYAPDKGEISIFGRKVNLSSPRDAISNGIGTVYQHFKLVESMTVKENILLGQRDKDKDFNKKIEYILKKYDIKVNLEKYIEDMSVGERQIVEILKVLYRGAKVLILDEPTTVFTPQEAEKLFNIMRKIKEERCSVIFISHKMDEVIKISNRISVLRKGNFIKTLDKERTSIEELTRLMVGENVDLKIRKRESKKEKDFNKTSNNNELSIDKKSEEKRELSLRDVLIKVEGISLTEDVKKVFNNISFDVKKGEIFGIAGIAGSGQRELCEALAGVRKIKKGDIIFEGENLTGKSVREFMKKGINLGFVPEDRLGMGLVGSMDMVDNLMLKSYQLEKSPFLNRKPFKERAIELVKKLNIKTPDVNYPIKYLSGGNIQKILLGREIYINPKLLILVYPVRGLDINTCYTIYNIINEEREKGNSVIFVGEDLDILIELCDRIMVMSRGEVTKIVDSKDATKEKLGLLMLGMKDGESGEIC</sequence>
<reference evidence="11" key="1">
    <citation type="submission" date="2017-02" db="EMBL/GenBank/DDBJ databases">
        <authorList>
            <person name="Varghese N."/>
            <person name="Submissions S."/>
        </authorList>
    </citation>
    <scope>NUCLEOTIDE SEQUENCE [LARGE SCALE GENOMIC DNA]</scope>
    <source>
        <strain evidence="11">USBA 833</strain>
    </source>
</reference>
<dbReference type="CDD" id="cd03215">
    <property type="entry name" value="ABC_Carb_Monos_II"/>
    <property type="match status" value="1"/>
</dbReference>
<dbReference type="CDD" id="cd03216">
    <property type="entry name" value="ABC_Carb_Monos_I"/>
    <property type="match status" value="1"/>
</dbReference>